<evidence type="ECO:0000256" key="1">
    <source>
        <dbReference type="ARBA" id="ARBA00004123"/>
    </source>
</evidence>
<dbReference type="GO" id="GO:0006281">
    <property type="term" value="P:DNA repair"/>
    <property type="evidence" value="ECO:0007669"/>
    <property type="project" value="InterPro"/>
</dbReference>
<evidence type="ECO:0000256" key="6">
    <source>
        <dbReference type="ARBA" id="ARBA00023242"/>
    </source>
</evidence>
<dbReference type="Proteomes" id="UP000053105">
    <property type="component" value="Unassembled WGS sequence"/>
</dbReference>
<gene>
    <name evidence="8" type="ORF">WN51_06399</name>
</gene>
<keyword evidence="7" id="KW-0131">Cell cycle</keyword>
<keyword evidence="4" id="KW-0227">DNA damage</keyword>
<keyword evidence="6" id="KW-0539">Nucleus</keyword>
<dbReference type="GO" id="GO:0003682">
    <property type="term" value="F:chromatin binding"/>
    <property type="evidence" value="ECO:0007669"/>
    <property type="project" value="TreeGrafter"/>
</dbReference>
<dbReference type="InterPro" id="IPR027417">
    <property type="entry name" value="P-loop_NTPase"/>
</dbReference>
<keyword evidence="9" id="KW-1185">Reference proteome</keyword>
<dbReference type="SUPFAM" id="SSF52540">
    <property type="entry name" value="P-loop containing nucleoside triphosphate hydrolases"/>
    <property type="match status" value="1"/>
</dbReference>
<dbReference type="GO" id="GO:0000077">
    <property type="term" value="P:DNA damage checkpoint signaling"/>
    <property type="evidence" value="ECO:0007669"/>
    <property type="project" value="TreeGrafter"/>
</dbReference>
<dbReference type="Gene3D" id="3.40.50.300">
    <property type="entry name" value="P-loop containing nucleotide triphosphate hydrolases"/>
    <property type="match status" value="1"/>
</dbReference>
<evidence type="ECO:0000256" key="5">
    <source>
        <dbReference type="ARBA" id="ARBA00022840"/>
    </source>
</evidence>
<comment type="subcellular location">
    <subcellularLocation>
        <location evidence="1">Nucleus</location>
    </subcellularLocation>
</comment>
<dbReference type="OrthoDB" id="10265971at2759"/>
<dbReference type="GO" id="GO:0005634">
    <property type="term" value="C:nucleus"/>
    <property type="evidence" value="ECO:0007669"/>
    <property type="project" value="UniProtKB-SubCell"/>
</dbReference>
<dbReference type="InterPro" id="IPR004582">
    <property type="entry name" value="Checkpoint_prot_Rad17_Rad24"/>
</dbReference>
<sequence>MTSSKQDSSWFMSSFECESIKKTPDVKCNISQVSETSVSDGSSACDIIPEKKNVNSLSGLLEACAPQTSSELVVSRQKQREILDWLQYKVRKGKPAILILAGPSGCGKTAAIRVLAKENGFNITEWITPIDQIIAENNRITKQGEKFEEFLIRVTRYGSILSNYSSRLLLVKDFPNVFYEDKEGFYSLLGRYFEIGREPIVFVCTEGGSLKLLQTLFSSSIREKFGIDLINVNSVTQTAMKNALKRIVNILNSTAGHMLHVSQHKVNEILSNNIGDIRNALLNLIFISLKVPEEQENKCHIREETLGLLHGIGRVINPKRIQIENNWKFVHDPDELAAFFQSQATIFLNFLQENYLNTMRDIEKVDVCTNILSLADVLNSEWRDSNLNKVTLSFGIRGLMVTNETPVSGWNPVRKPPSDQVSDVLVWKRMIVIHDELQRCLAAVEIRWYESMINSKSKNILKEPVVDIEEIIE</sequence>
<keyword evidence="5" id="KW-0067">ATP-binding</keyword>
<protein>
    <submittedName>
        <fullName evidence="8">Cell cycle checkpoint protein RAD17</fullName>
    </submittedName>
</protein>
<evidence type="ECO:0000313" key="8">
    <source>
        <dbReference type="EMBL" id="KOX79987.1"/>
    </source>
</evidence>
<dbReference type="GO" id="GO:0033314">
    <property type="term" value="P:mitotic DNA replication checkpoint signaling"/>
    <property type="evidence" value="ECO:0007669"/>
    <property type="project" value="TreeGrafter"/>
</dbReference>
<dbReference type="EMBL" id="KQ435709">
    <property type="protein sequence ID" value="KOX79987.1"/>
    <property type="molecule type" value="Genomic_DNA"/>
</dbReference>
<dbReference type="PANTHER" id="PTHR12172">
    <property type="entry name" value="CELL CYCLE CHECKPOINT PROTEIN RAD17"/>
    <property type="match status" value="1"/>
</dbReference>
<evidence type="ECO:0000256" key="7">
    <source>
        <dbReference type="ARBA" id="ARBA00023306"/>
    </source>
</evidence>
<evidence type="ECO:0000256" key="2">
    <source>
        <dbReference type="ARBA" id="ARBA00006168"/>
    </source>
</evidence>
<keyword evidence="3" id="KW-0547">Nucleotide-binding</keyword>
<dbReference type="AlphaFoldDB" id="A0A0M9A9I7"/>
<reference evidence="8 9" key="1">
    <citation type="submission" date="2015-07" db="EMBL/GenBank/DDBJ databases">
        <title>The genome of Melipona quadrifasciata.</title>
        <authorList>
            <person name="Pan H."/>
            <person name="Kapheim K."/>
        </authorList>
    </citation>
    <scope>NUCLEOTIDE SEQUENCE [LARGE SCALE GENOMIC DNA]</scope>
    <source>
        <strain evidence="8">0111107301</strain>
        <tissue evidence="8">Whole body</tissue>
    </source>
</reference>
<evidence type="ECO:0000313" key="9">
    <source>
        <dbReference type="Proteomes" id="UP000053105"/>
    </source>
</evidence>
<dbReference type="GO" id="GO:0003689">
    <property type="term" value="F:DNA clamp loader activity"/>
    <property type="evidence" value="ECO:0007669"/>
    <property type="project" value="TreeGrafter"/>
</dbReference>
<dbReference type="Pfam" id="PF03215">
    <property type="entry name" value="Rad17"/>
    <property type="match status" value="1"/>
</dbReference>
<dbReference type="GO" id="GO:0005524">
    <property type="term" value="F:ATP binding"/>
    <property type="evidence" value="ECO:0007669"/>
    <property type="project" value="UniProtKB-KW"/>
</dbReference>
<dbReference type="STRING" id="166423.A0A0M9A9I7"/>
<organism evidence="8 9">
    <name type="scientific">Melipona quadrifasciata</name>
    <dbReference type="NCBI Taxonomy" id="166423"/>
    <lineage>
        <taxon>Eukaryota</taxon>
        <taxon>Metazoa</taxon>
        <taxon>Ecdysozoa</taxon>
        <taxon>Arthropoda</taxon>
        <taxon>Hexapoda</taxon>
        <taxon>Insecta</taxon>
        <taxon>Pterygota</taxon>
        <taxon>Neoptera</taxon>
        <taxon>Endopterygota</taxon>
        <taxon>Hymenoptera</taxon>
        <taxon>Apocrita</taxon>
        <taxon>Aculeata</taxon>
        <taxon>Apoidea</taxon>
        <taxon>Anthophila</taxon>
        <taxon>Apidae</taxon>
        <taxon>Melipona</taxon>
    </lineage>
</organism>
<comment type="similarity">
    <text evidence="2">Belongs to the rad17/RAD24 family.</text>
</comment>
<name>A0A0M9A9I7_9HYME</name>
<evidence type="ECO:0000256" key="3">
    <source>
        <dbReference type="ARBA" id="ARBA00022741"/>
    </source>
</evidence>
<dbReference type="PANTHER" id="PTHR12172:SF0">
    <property type="entry name" value="CELL CYCLE CHECKPOINT PROTEIN RAD17"/>
    <property type="match status" value="1"/>
</dbReference>
<proteinExistence type="inferred from homology"/>
<accession>A0A0M9A9I7</accession>
<evidence type="ECO:0000256" key="4">
    <source>
        <dbReference type="ARBA" id="ARBA00022763"/>
    </source>
</evidence>